<dbReference type="SUPFAM" id="SSF51246">
    <property type="entry name" value="Rudiment single hybrid motif"/>
    <property type="match status" value="1"/>
</dbReference>
<evidence type="ECO:0000256" key="10">
    <source>
        <dbReference type="ARBA" id="ARBA00023211"/>
    </source>
</evidence>
<dbReference type="SMART" id="SM01209">
    <property type="entry name" value="GARS_A"/>
    <property type="match status" value="1"/>
</dbReference>
<keyword evidence="7 15" id="KW-0547">Nucleotide-binding</keyword>
<dbReference type="AlphaFoldDB" id="A0A0S7WM47"/>
<dbReference type="GO" id="GO:0004637">
    <property type="term" value="F:phosphoribosylamine-glycine ligase activity"/>
    <property type="evidence" value="ECO:0007669"/>
    <property type="project" value="UniProtKB-UniRule"/>
</dbReference>
<dbReference type="InterPro" id="IPR020560">
    <property type="entry name" value="PRibGlycinamide_synth_C-dom"/>
</dbReference>
<dbReference type="GO" id="GO:0009113">
    <property type="term" value="P:purine nucleobase biosynthetic process"/>
    <property type="evidence" value="ECO:0007669"/>
    <property type="project" value="InterPro"/>
</dbReference>
<dbReference type="EC" id="6.3.4.13" evidence="4 14"/>
<dbReference type="Gene3D" id="3.30.1490.20">
    <property type="entry name" value="ATP-grasp fold, A domain"/>
    <property type="match status" value="1"/>
</dbReference>
<dbReference type="PROSITE" id="PS50975">
    <property type="entry name" value="ATP_GRASP"/>
    <property type="match status" value="1"/>
</dbReference>
<evidence type="ECO:0000256" key="4">
    <source>
        <dbReference type="ARBA" id="ARBA00013255"/>
    </source>
</evidence>
<organism evidence="17 18">
    <name type="scientific">candidate division TA06 bacterium DG_26</name>
    <dbReference type="NCBI Taxonomy" id="1703771"/>
    <lineage>
        <taxon>Bacteria</taxon>
        <taxon>Bacteria division TA06</taxon>
    </lineage>
</organism>
<evidence type="ECO:0000256" key="15">
    <source>
        <dbReference type="PROSITE-ProRule" id="PRU00409"/>
    </source>
</evidence>
<dbReference type="UniPathway" id="UPA00074">
    <property type="reaction ID" value="UER00125"/>
</dbReference>
<dbReference type="Pfam" id="PF02844">
    <property type="entry name" value="GARS_N"/>
    <property type="match status" value="1"/>
</dbReference>
<sequence>MKILVVGSGGREHALVWKLRQSPLVSKIYAAPGNGGTSSLAENVDIAATDISGLLSFAERKAIDLTVVGPEAPLVQGIVDQFSRRGLSCFGPSREAAKIEGSKAYAKTLMQKYGIPTGRFDTFKDREKAVDYVERLGTPLVIKASGLAAGKGSITVRDHATAIETIDSMLLKKAFGDAGAEIVIEEYLEGEETSMIALTDGETVVPLLPSQDHKRILDNDAGPNTGGMGAYAPVPFLDRDVSREIEEQCLRPVIRALREENVSYRGVLYAGLMLTDRGPKVLEYNCRLGDPETQPVLPLLKSDLADLIQATMEGRLKTRRIEWLPWYAACVVLVSGGYPGAYEKDKRIEGIERAEAIDGVVVFHAGTKKVGKGFVTNGGRILGVTGVGERLGDAIEKAYQGVDTIRFDKMHYRRDIGRKGLRNREIGR</sequence>
<dbReference type="FunFam" id="3.30.470.20:FF:000018">
    <property type="entry name" value="Trifunctional purine biosynthetic protein adenosine-3"/>
    <property type="match status" value="1"/>
</dbReference>
<protein>
    <recommendedName>
        <fullName evidence="4 14">Phosphoribosylamine--glycine ligase</fullName>
        <ecNumber evidence="4 14">6.3.4.13</ecNumber>
    </recommendedName>
    <alternativeName>
        <fullName evidence="14">GARS</fullName>
    </alternativeName>
    <alternativeName>
        <fullName evidence="12 14">Glycinamide ribonucleotide synthetase</fullName>
    </alternativeName>
    <alternativeName>
        <fullName evidence="13 14">Phosphoribosylglycinamide synthetase</fullName>
    </alternativeName>
</protein>
<dbReference type="InterPro" id="IPR020559">
    <property type="entry name" value="PRibGlycinamide_synth_CS"/>
</dbReference>
<evidence type="ECO:0000256" key="3">
    <source>
        <dbReference type="ARBA" id="ARBA00005174"/>
    </source>
</evidence>
<evidence type="ECO:0000256" key="11">
    <source>
        <dbReference type="ARBA" id="ARBA00038345"/>
    </source>
</evidence>
<evidence type="ECO:0000256" key="8">
    <source>
        <dbReference type="ARBA" id="ARBA00022755"/>
    </source>
</evidence>
<comment type="caution">
    <text evidence="17">The sequence shown here is derived from an EMBL/GenBank/DDBJ whole genome shotgun (WGS) entry which is preliminary data.</text>
</comment>
<dbReference type="SMART" id="SM01210">
    <property type="entry name" value="GARS_C"/>
    <property type="match status" value="1"/>
</dbReference>
<dbReference type="Gene3D" id="3.30.470.20">
    <property type="entry name" value="ATP-grasp fold, B domain"/>
    <property type="match status" value="1"/>
</dbReference>
<evidence type="ECO:0000313" key="18">
    <source>
        <dbReference type="Proteomes" id="UP000051124"/>
    </source>
</evidence>
<evidence type="ECO:0000256" key="13">
    <source>
        <dbReference type="ARBA" id="ARBA00042864"/>
    </source>
</evidence>
<dbReference type="InterPro" id="IPR016185">
    <property type="entry name" value="PreATP-grasp_dom_sf"/>
</dbReference>
<dbReference type="Proteomes" id="UP000051124">
    <property type="component" value="Unassembled WGS sequence"/>
</dbReference>
<dbReference type="HAMAP" id="MF_00138">
    <property type="entry name" value="GARS"/>
    <property type="match status" value="1"/>
</dbReference>
<keyword evidence="8 14" id="KW-0658">Purine biosynthesis</keyword>
<gene>
    <name evidence="14" type="primary">purD</name>
    <name evidence="17" type="ORF">AMJ40_00945</name>
</gene>
<evidence type="ECO:0000256" key="1">
    <source>
        <dbReference type="ARBA" id="ARBA00001936"/>
    </source>
</evidence>
<accession>A0A0S7WM47</accession>
<dbReference type="EMBL" id="LIZT01000006">
    <property type="protein sequence ID" value="KPJ51103.1"/>
    <property type="molecule type" value="Genomic_DNA"/>
</dbReference>
<comment type="catalytic activity">
    <reaction evidence="14">
        <text>5-phospho-beta-D-ribosylamine + glycine + ATP = N(1)-(5-phospho-beta-D-ribosyl)glycinamide + ADP + phosphate + H(+)</text>
        <dbReference type="Rhea" id="RHEA:17453"/>
        <dbReference type="ChEBI" id="CHEBI:15378"/>
        <dbReference type="ChEBI" id="CHEBI:30616"/>
        <dbReference type="ChEBI" id="CHEBI:43474"/>
        <dbReference type="ChEBI" id="CHEBI:57305"/>
        <dbReference type="ChEBI" id="CHEBI:58681"/>
        <dbReference type="ChEBI" id="CHEBI:143788"/>
        <dbReference type="ChEBI" id="CHEBI:456216"/>
        <dbReference type="EC" id="6.3.4.13"/>
    </reaction>
</comment>
<comment type="cofactor">
    <cofactor evidence="2">
        <name>Mg(2+)</name>
        <dbReference type="ChEBI" id="CHEBI:18420"/>
    </cofactor>
</comment>
<dbReference type="Gene3D" id="3.90.600.10">
    <property type="entry name" value="Phosphoribosylglycinamide synthetase, C-terminal domain"/>
    <property type="match status" value="1"/>
</dbReference>
<evidence type="ECO:0000256" key="12">
    <source>
        <dbReference type="ARBA" id="ARBA00042242"/>
    </source>
</evidence>
<dbReference type="InterPro" id="IPR037123">
    <property type="entry name" value="PRibGlycinamide_synth_C_sf"/>
</dbReference>
<dbReference type="GO" id="GO:0046872">
    <property type="term" value="F:metal ion binding"/>
    <property type="evidence" value="ECO:0007669"/>
    <property type="project" value="UniProtKB-KW"/>
</dbReference>
<dbReference type="PATRIC" id="fig|1703771.3.peg.1515"/>
<dbReference type="SUPFAM" id="SSF52440">
    <property type="entry name" value="PreATP-grasp domain"/>
    <property type="match status" value="1"/>
</dbReference>
<proteinExistence type="inferred from homology"/>
<dbReference type="NCBIfam" id="TIGR00877">
    <property type="entry name" value="purD"/>
    <property type="match status" value="1"/>
</dbReference>
<dbReference type="InterPro" id="IPR011054">
    <property type="entry name" value="Rudment_hybrid_motif"/>
</dbReference>
<dbReference type="GO" id="GO:0006189">
    <property type="term" value="P:'de novo' IMP biosynthetic process"/>
    <property type="evidence" value="ECO:0007669"/>
    <property type="project" value="UniProtKB-UniRule"/>
</dbReference>
<keyword evidence="10" id="KW-0464">Manganese</keyword>
<dbReference type="InterPro" id="IPR020562">
    <property type="entry name" value="PRibGlycinamide_synth_N"/>
</dbReference>
<dbReference type="Pfam" id="PF01071">
    <property type="entry name" value="GARS_A"/>
    <property type="match status" value="1"/>
</dbReference>
<dbReference type="FunFam" id="3.40.50.20:FF:000006">
    <property type="entry name" value="Phosphoribosylamine--glycine ligase, chloroplastic"/>
    <property type="match status" value="1"/>
</dbReference>
<dbReference type="InterPro" id="IPR000115">
    <property type="entry name" value="PRibGlycinamide_synth"/>
</dbReference>
<dbReference type="InterPro" id="IPR011761">
    <property type="entry name" value="ATP-grasp"/>
</dbReference>
<dbReference type="PANTHER" id="PTHR43472">
    <property type="entry name" value="PHOSPHORIBOSYLAMINE--GLYCINE LIGASE"/>
    <property type="match status" value="1"/>
</dbReference>
<evidence type="ECO:0000256" key="9">
    <source>
        <dbReference type="ARBA" id="ARBA00022840"/>
    </source>
</evidence>
<dbReference type="GO" id="GO:0005524">
    <property type="term" value="F:ATP binding"/>
    <property type="evidence" value="ECO:0007669"/>
    <property type="project" value="UniProtKB-UniRule"/>
</dbReference>
<reference evidence="17 18" key="1">
    <citation type="journal article" date="2015" name="Microbiome">
        <title>Genomic resolution of linkages in carbon, nitrogen, and sulfur cycling among widespread estuary sediment bacteria.</title>
        <authorList>
            <person name="Baker B.J."/>
            <person name="Lazar C.S."/>
            <person name="Teske A.P."/>
            <person name="Dick G.J."/>
        </authorList>
    </citation>
    <scope>NUCLEOTIDE SEQUENCE [LARGE SCALE GENOMIC DNA]</scope>
    <source>
        <strain evidence="17">DG_26</strain>
    </source>
</reference>
<evidence type="ECO:0000259" key="16">
    <source>
        <dbReference type="PROSITE" id="PS50975"/>
    </source>
</evidence>
<dbReference type="FunFam" id="3.90.600.10:FF:000001">
    <property type="entry name" value="Trifunctional purine biosynthetic protein adenosine-3"/>
    <property type="match status" value="1"/>
</dbReference>
<dbReference type="SUPFAM" id="SSF56059">
    <property type="entry name" value="Glutathione synthetase ATP-binding domain-like"/>
    <property type="match status" value="1"/>
</dbReference>
<comment type="pathway">
    <text evidence="3 14">Purine metabolism; IMP biosynthesis via de novo pathway; N(1)-(5-phospho-D-ribosyl)glycinamide from 5-phospho-alpha-D-ribose 1-diphosphate: step 2/2.</text>
</comment>
<evidence type="ECO:0000256" key="2">
    <source>
        <dbReference type="ARBA" id="ARBA00001946"/>
    </source>
</evidence>
<comment type="cofactor">
    <cofactor evidence="1">
        <name>Mn(2+)</name>
        <dbReference type="ChEBI" id="CHEBI:29035"/>
    </cofactor>
</comment>
<evidence type="ECO:0000256" key="5">
    <source>
        <dbReference type="ARBA" id="ARBA00022598"/>
    </source>
</evidence>
<dbReference type="PROSITE" id="PS00184">
    <property type="entry name" value="GARS"/>
    <property type="match status" value="1"/>
</dbReference>
<dbReference type="InterPro" id="IPR013815">
    <property type="entry name" value="ATP_grasp_subdomain_1"/>
</dbReference>
<name>A0A0S7WM47_UNCT6</name>
<feature type="domain" description="ATP-grasp" evidence="16">
    <location>
        <begin position="107"/>
        <end position="313"/>
    </location>
</feature>
<evidence type="ECO:0000256" key="14">
    <source>
        <dbReference type="HAMAP-Rule" id="MF_00138"/>
    </source>
</evidence>
<evidence type="ECO:0000256" key="7">
    <source>
        <dbReference type="ARBA" id="ARBA00022741"/>
    </source>
</evidence>
<keyword evidence="5 14" id="KW-0436">Ligase</keyword>
<dbReference type="Gene3D" id="3.40.50.20">
    <property type="match status" value="1"/>
</dbReference>
<keyword evidence="9 15" id="KW-0067">ATP-binding</keyword>
<dbReference type="Pfam" id="PF02843">
    <property type="entry name" value="GARS_C"/>
    <property type="match status" value="1"/>
</dbReference>
<dbReference type="InterPro" id="IPR020561">
    <property type="entry name" value="PRibGlycinamid_synth_ATP-grasp"/>
</dbReference>
<evidence type="ECO:0000313" key="17">
    <source>
        <dbReference type="EMBL" id="KPJ51103.1"/>
    </source>
</evidence>
<comment type="similarity">
    <text evidence="11 14">Belongs to the GARS family.</text>
</comment>
<evidence type="ECO:0000256" key="6">
    <source>
        <dbReference type="ARBA" id="ARBA00022723"/>
    </source>
</evidence>
<dbReference type="PANTHER" id="PTHR43472:SF1">
    <property type="entry name" value="PHOSPHORIBOSYLAMINE--GLYCINE LIGASE, CHLOROPLASTIC"/>
    <property type="match status" value="1"/>
</dbReference>
<keyword evidence="6" id="KW-0479">Metal-binding</keyword>